<organism evidence="2 3">
    <name type="scientific">Hyella patelloides LEGE 07179</name>
    <dbReference type="NCBI Taxonomy" id="945734"/>
    <lineage>
        <taxon>Bacteria</taxon>
        <taxon>Bacillati</taxon>
        <taxon>Cyanobacteriota</taxon>
        <taxon>Cyanophyceae</taxon>
        <taxon>Pleurocapsales</taxon>
        <taxon>Hyellaceae</taxon>
        <taxon>Hyella</taxon>
    </lineage>
</organism>
<dbReference type="Gene3D" id="2.40.50.180">
    <property type="entry name" value="CheA-289, Domain 4"/>
    <property type="match status" value="1"/>
</dbReference>
<dbReference type="Pfam" id="PF01584">
    <property type="entry name" value="CheW"/>
    <property type="match status" value="1"/>
</dbReference>
<dbReference type="InterPro" id="IPR002545">
    <property type="entry name" value="CheW-lke_dom"/>
</dbReference>
<keyword evidence="3" id="KW-1185">Reference proteome</keyword>
<evidence type="ECO:0000313" key="2">
    <source>
        <dbReference type="EMBL" id="VEP18053.1"/>
    </source>
</evidence>
<dbReference type="SMART" id="SM00260">
    <property type="entry name" value="CheW"/>
    <property type="match status" value="1"/>
</dbReference>
<dbReference type="RefSeq" id="WP_144867337.1">
    <property type="nucleotide sequence ID" value="NZ_LR213827.1"/>
</dbReference>
<dbReference type="SUPFAM" id="SSF50341">
    <property type="entry name" value="CheW-like"/>
    <property type="match status" value="1"/>
</dbReference>
<evidence type="ECO:0000313" key="3">
    <source>
        <dbReference type="Proteomes" id="UP000320055"/>
    </source>
</evidence>
<dbReference type="GO" id="GO:0006935">
    <property type="term" value="P:chemotaxis"/>
    <property type="evidence" value="ECO:0007669"/>
    <property type="project" value="InterPro"/>
</dbReference>
<dbReference type="PANTHER" id="PTHR22617:SF23">
    <property type="entry name" value="CHEMOTAXIS PROTEIN CHEW"/>
    <property type="match status" value="1"/>
</dbReference>
<proteinExistence type="predicted"/>
<dbReference type="PANTHER" id="PTHR22617">
    <property type="entry name" value="CHEMOTAXIS SENSOR HISTIDINE KINASE-RELATED"/>
    <property type="match status" value="1"/>
</dbReference>
<protein>
    <submittedName>
        <fullName evidence="2">Chemotaxis signal transduction protein</fullName>
    </submittedName>
</protein>
<dbReference type="PROSITE" id="PS50851">
    <property type="entry name" value="CHEW"/>
    <property type="match status" value="1"/>
</dbReference>
<gene>
    <name evidence="2" type="ORF">H1P_680021</name>
</gene>
<dbReference type="InterPro" id="IPR039315">
    <property type="entry name" value="CheW"/>
</dbReference>
<dbReference type="GO" id="GO:0007165">
    <property type="term" value="P:signal transduction"/>
    <property type="evidence" value="ECO:0007669"/>
    <property type="project" value="InterPro"/>
</dbReference>
<name>A0A563W3D9_9CYAN</name>
<dbReference type="GO" id="GO:0005829">
    <property type="term" value="C:cytosol"/>
    <property type="evidence" value="ECO:0007669"/>
    <property type="project" value="TreeGrafter"/>
</dbReference>
<dbReference type="EMBL" id="CAACVJ010000645">
    <property type="protein sequence ID" value="VEP18053.1"/>
    <property type="molecule type" value="Genomic_DNA"/>
</dbReference>
<dbReference type="AlphaFoldDB" id="A0A563W3D9"/>
<accession>A0A563W3D9</accession>
<dbReference type="Proteomes" id="UP000320055">
    <property type="component" value="Unassembled WGS sequence"/>
</dbReference>
<evidence type="ECO:0000259" key="1">
    <source>
        <dbReference type="PROSITE" id="PS50851"/>
    </source>
</evidence>
<sequence length="160" mass="18001">MQAKPTISQFLSFFLTADIQAMLPTEELGEIIKIDPSHIVPIFDLSPAVMGVYNHRGEVLWVVDLSSLLELEPLYKQNYYYSYNVLLISKNDKILGLAVRQVGHLVLCKTGQIRRNTLHELTPKLSFCLAGEKRTAQGQTILALDGDRIVELLTQESDKS</sequence>
<dbReference type="OrthoDB" id="425983at2"/>
<feature type="domain" description="CheW-like" evidence="1">
    <location>
        <begin position="7"/>
        <end position="155"/>
    </location>
</feature>
<dbReference type="InterPro" id="IPR036061">
    <property type="entry name" value="CheW-like_dom_sf"/>
</dbReference>
<reference evidence="2 3" key="1">
    <citation type="submission" date="2019-01" db="EMBL/GenBank/DDBJ databases">
        <authorList>
            <person name="Brito A."/>
        </authorList>
    </citation>
    <scope>NUCLEOTIDE SEQUENCE [LARGE SCALE GENOMIC DNA]</scope>
    <source>
        <strain evidence="2">1</strain>
    </source>
</reference>